<accession>A0AAW9TW64</accession>
<dbReference type="Proteomes" id="UP000429484">
    <property type="component" value="Unassembled WGS sequence"/>
</dbReference>
<evidence type="ECO:0000313" key="2">
    <source>
        <dbReference type="Proteomes" id="UP000429484"/>
    </source>
</evidence>
<dbReference type="EMBL" id="WISR01000211">
    <property type="protein sequence ID" value="MQW36163.1"/>
    <property type="molecule type" value="Genomic_DNA"/>
</dbReference>
<evidence type="ECO:0000313" key="1">
    <source>
        <dbReference type="EMBL" id="MQW36163.1"/>
    </source>
</evidence>
<organism evidence="1 2">
    <name type="scientific">Rhizobium meliloti</name>
    <name type="common">Ensifer meliloti</name>
    <name type="synonym">Sinorhizobium meliloti</name>
    <dbReference type="NCBI Taxonomy" id="382"/>
    <lineage>
        <taxon>Bacteria</taxon>
        <taxon>Pseudomonadati</taxon>
        <taxon>Pseudomonadota</taxon>
        <taxon>Alphaproteobacteria</taxon>
        <taxon>Hyphomicrobiales</taxon>
        <taxon>Rhizobiaceae</taxon>
        <taxon>Sinorhizobium/Ensifer group</taxon>
        <taxon>Sinorhizobium</taxon>
    </lineage>
</organism>
<gene>
    <name evidence="1" type="ORF">GHK53_26190</name>
</gene>
<sequence>MNRIEKLPPAFERFDEMLGVLDFAIFENAGGTEEEILSAVPQALRHFHRFDAGKLRALGSRRICEKAFFGDWYDPDSGSLLRLGSYKTADGSQLTDPVLSSLDDVRIMSGASSCPEPGGQFAYAFSHPPYPLNARPGEVQAVFEEIRDFILPPLHRSEILDWSDARLPEVSDYFEDGAEWWGVFLFSVHIPSMRRLTIIAGSTTD</sequence>
<proteinExistence type="predicted"/>
<name>A0AAW9TW64_RHIML</name>
<comment type="caution">
    <text evidence="1">The sequence shown here is derived from an EMBL/GenBank/DDBJ whole genome shotgun (WGS) entry which is preliminary data.</text>
</comment>
<protein>
    <submittedName>
        <fullName evidence="1">Uncharacterized protein</fullName>
    </submittedName>
</protein>
<dbReference type="AlphaFoldDB" id="A0AAW9TW64"/>
<reference evidence="1 2" key="1">
    <citation type="journal article" date="2013" name="Genome Biol.">
        <title>Comparative genomics of the core and accessory genomes of 48 Sinorhizobium strains comprising five genospecies.</title>
        <authorList>
            <person name="Sugawara M."/>
            <person name="Epstein B."/>
            <person name="Badgley B.D."/>
            <person name="Unno T."/>
            <person name="Xu L."/>
            <person name="Reese J."/>
            <person name="Gyaneshwar P."/>
            <person name="Denny R."/>
            <person name="Mudge J."/>
            <person name="Bharti A.K."/>
            <person name="Farmer A.D."/>
            <person name="May G.D."/>
            <person name="Woodward J.E."/>
            <person name="Medigue C."/>
            <person name="Vallenet D."/>
            <person name="Lajus A."/>
            <person name="Rouy Z."/>
            <person name="Martinez-Vaz B."/>
            <person name="Tiffin P."/>
            <person name="Young N.D."/>
            <person name="Sadowsky M.J."/>
        </authorList>
    </citation>
    <scope>NUCLEOTIDE SEQUENCE [LARGE SCALE GENOMIC DNA]</scope>
    <source>
        <strain evidence="1 2">N6B1</strain>
    </source>
</reference>
<dbReference type="RefSeq" id="WP_003531558.1">
    <property type="nucleotide sequence ID" value="NZ_CP021808.1"/>
</dbReference>